<dbReference type="GO" id="GO:0003677">
    <property type="term" value="F:DNA binding"/>
    <property type="evidence" value="ECO:0007669"/>
    <property type="project" value="UniProtKB-UniRule"/>
</dbReference>
<dbReference type="Pfam" id="PF02899">
    <property type="entry name" value="Phage_int_SAM_1"/>
    <property type="match status" value="1"/>
</dbReference>
<dbReference type="InterPro" id="IPR011010">
    <property type="entry name" value="DNA_brk_join_enz"/>
</dbReference>
<evidence type="ECO:0000313" key="15">
    <source>
        <dbReference type="EMBL" id="QDT42316.1"/>
    </source>
</evidence>
<evidence type="ECO:0000256" key="3">
    <source>
        <dbReference type="ARBA" id="ARBA00010450"/>
    </source>
</evidence>
<evidence type="ECO:0000256" key="8">
    <source>
        <dbReference type="ARBA" id="ARBA00023125"/>
    </source>
</evidence>
<gene>
    <name evidence="15" type="primary">xerC_3</name>
    <name evidence="11" type="synonym">xerC</name>
    <name evidence="15" type="ORF">Pan241w_23990</name>
</gene>
<dbReference type="InterPro" id="IPR002104">
    <property type="entry name" value="Integrase_catalytic"/>
</dbReference>
<feature type="active site" evidence="11">
    <location>
        <position position="254"/>
    </location>
</feature>
<dbReference type="InterPro" id="IPR050090">
    <property type="entry name" value="Tyrosine_recombinase_XerCD"/>
</dbReference>
<dbReference type="GO" id="GO:0007059">
    <property type="term" value="P:chromosome segregation"/>
    <property type="evidence" value="ECO:0007669"/>
    <property type="project" value="UniProtKB-UniRule"/>
</dbReference>
<evidence type="ECO:0000256" key="2">
    <source>
        <dbReference type="ARBA" id="ARBA00006657"/>
    </source>
</evidence>
<dbReference type="PANTHER" id="PTHR30349">
    <property type="entry name" value="PHAGE INTEGRASE-RELATED"/>
    <property type="match status" value="1"/>
</dbReference>
<feature type="active site" evidence="11">
    <location>
        <position position="257"/>
    </location>
</feature>
<proteinExistence type="inferred from homology"/>
<reference evidence="15 16" key="1">
    <citation type="submission" date="2019-02" db="EMBL/GenBank/DDBJ databases">
        <title>Deep-cultivation of Planctomycetes and their phenomic and genomic characterization uncovers novel biology.</title>
        <authorList>
            <person name="Wiegand S."/>
            <person name="Jogler M."/>
            <person name="Boedeker C."/>
            <person name="Pinto D."/>
            <person name="Vollmers J."/>
            <person name="Rivas-Marin E."/>
            <person name="Kohn T."/>
            <person name="Peeters S.H."/>
            <person name="Heuer A."/>
            <person name="Rast P."/>
            <person name="Oberbeckmann S."/>
            <person name="Bunk B."/>
            <person name="Jeske O."/>
            <person name="Meyerdierks A."/>
            <person name="Storesund J.E."/>
            <person name="Kallscheuer N."/>
            <person name="Luecker S."/>
            <person name="Lage O.M."/>
            <person name="Pohl T."/>
            <person name="Merkel B.J."/>
            <person name="Hornburger P."/>
            <person name="Mueller R.-W."/>
            <person name="Bruemmer F."/>
            <person name="Labrenz M."/>
            <person name="Spormann A.M."/>
            <person name="Op den Camp H."/>
            <person name="Overmann J."/>
            <person name="Amann R."/>
            <person name="Jetten M.S.M."/>
            <person name="Mascher T."/>
            <person name="Medema M.H."/>
            <person name="Devos D.P."/>
            <person name="Kaster A.-K."/>
            <person name="Ovreas L."/>
            <person name="Rohde M."/>
            <person name="Galperin M.Y."/>
            <person name="Jogler C."/>
        </authorList>
    </citation>
    <scope>NUCLEOTIDE SEQUENCE [LARGE SCALE GENOMIC DNA]</scope>
    <source>
        <strain evidence="15 16">Pan241w</strain>
    </source>
</reference>
<dbReference type="InterPro" id="IPR044068">
    <property type="entry name" value="CB"/>
</dbReference>
<keyword evidence="16" id="KW-1185">Reference proteome</keyword>
<comment type="function">
    <text evidence="11">Site-specific tyrosine recombinase, which acts by catalyzing the cutting and rejoining of the recombining DNA molecules. The XerC-XerD complex is essential to convert dimers of the bacterial chromosome into monomers to permit their segregation at cell division. It also contributes to the segregational stability of plasmids.</text>
</comment>
<evidence type="ECO:0000256" key="4">
    <source>
        <dbReference type="ARBA" id="ARBA00022490"/>
    </source>
</evidence>
<dbReference type="KEGG" id="gaz:Pan241w_23990"/>
<comment type="similarity">
    <text evidence="3">Belongs to the 'phage' integrase family. XerD subfamily.</text>
</comment>
<evidence type="ECO:0000256" key="12">
    <source>
        <dbReference type="NCBIfam" id="TIGR02224"/>
    </source>
</evidence>
<comment type="similarity">
    <text evidence="2 11">Belongs to the 'phage' integrase family. XerC subfamily.</text>
</comment>
<dbReference type="InterPro" id="IPR013762">
    <property type="entry name" value="Integrase-like_cat_sf"/>
</dbReference>
<dbReference type="InterPro" id="IPR010998">
    <property type="entry name" value="Integrase_recombinase_N"/>
</dbReference>
<name>A0A517REL3_9PLAN</name>
<evidence type="ECO:0000256" key="5">
    <source>
        <dbReference type="ARBA" id="ARBA00022618"/>
    </source>
</evidence>
<keyword evidence="10 11" id="KW-0131">Cell cycle</keyword>
<organism evidence="15 16">
    <name type="scientific">Gimesia alba</name>
    <dbReference type="NCBI Taxonomy" id="2527973"/>
    <lineage>
        <taxon>Bacteria</taxon>
        <taxon>Pseudomonadati</taxon>
        <taxon>Planctomycetota</taxon>
        <taxon>Planctomycetia</taxon>
        <taxon>Planctomycetales</taxon>
        <taxon>Planctomycetaceae</taxon>
        <taxon>Gimesia</taxon>
    </lineage>
</organism>
<dbReference type="SUPFAM" id="SSF56349">
    <property type="entry name" value="DNA breaking-rejoining enzymes"/>
    <property type="match status" value="1"/>
</dbReference>
<evidence type="ECO:0000259" key="13">
    <source>
        <dbReference type="PROSITE" id="PS51898"/>
    </source>
</evidence>
<feature type="active site" evidence="11">
    <location>
        <position position="183"/>
    </location>
</feature>
<keyword evidence="9 11" id="KW-0233">DNA recombination</keyword>
<evidence type="ECO:0000256" key="11">
    <source>
        <dbReference type="HAMAP-Rule" id="MF_01808"/>
    </source>
</evidence>
<dbReference type="NCBIfam" id="NF040815">
    <property type="entry name" value="recomb_XerA_Arch"/>
    <property type="match status" value="1"/>
</dbReference>
<dbReference type="InterPro" id="IPR011932">
    <property type="entry name" value="Recomb_XerD"/>
</dbReference>
<feature type="domain" description="Tyr recombinase" evidence="13">
    <location>
        <begin position="119"/>
        <end position="302"/>
    </location>
</feature>
<dbReference type="PROSITE" id="PS51898">
    <property type="entry name" value="TYR_RECOMBINASE"/>
    <property type="match status" value="1"/>
</dbReference>
<evidence type="ECO:0000256" key="1">
    <source>
        <dbReference type="ARBA" id="ARBA00004496"/>
    </source>
</evidence>
<dbReference type="NCBIfam" id="TIGR02225">
    <property type="entry name" value="recomb_XerD"/>
    <property type="match status" value="1"/>
</dbReference>
<dbReference type="GO" id="GO:0009037">
    <property type="term" value="F:tyrosine-based site-specific recombinase activity"/>
    <property type="evidence" value="ECO:0007669"/>
    <property type="project" value="UniProtKB-UniRule"/>
</dbReference>
<keyword evidence="7 11" id="KW-0229">DNA integration</keyword>
<keyword evidence="4 11" id="KW-0963">Cytoplasm</keyword>
<keyword evidence="8 11" id="KW-0238">DNA-binding</keyword>
<keyword evidence="5 11" id="KW-0132">Cell division</keyword>
<evidence type="ECO:0000256" key="7">
    <source>
        <dbReference type="ARBA" id="ARBA00022908"/>
    </source>
</evidence>
<evidence type="ECO:0000256" key="10">
    <source>
        <dbReference type="ARBA" id="ARBA00023306"/>
    </source>
</evidence>
<dbReference type="GO" id="GO:0051301">
    <property type="term" value="P:cell division"/>
    <property type="evidence" value="ECO:0007669"/>
    <property type="project" value="UniProtKB-UniRule"/>
</dbReference>
<evidence type="ECO:0000256" key="9">
    <source>
        <dbReference type="ARBA" id="ARBA00023172"/>
    </source>
</evidence>
<protein>
    <recommendedName>
        <fullName evidence="11 12">Tyrosine recombinase XerC</fullName>
    </recommendedName>
</protein>
<comment type="subcellular location">
    <subcellularLocation>
        <location evidence="1 11">Cytoplasm</location>
    </subcellularLocation>
</comment>
<comment type="subunit">
    <text evidence="11">Forms a cyclic heterotetrameric complex composed of two molecules of XerC and two molecules of XerD.</text>
</comment>
<dbReference type="AlphaFoldDB" id="A0A517REL3"/>
<accession>A0A517REL3</accession>
<feature type="active site" evidence="11">
    <location>
        <position position="280"/>
    </location>
</feature>
<evidence type="ECO:0000313" key="16">
    <source>
        <dbReference type="Proteomes" id="UP000317171"/>
    </source>
</evidence>
<dbReference type="InterPro" id="IPR004107">
    <property type="entry name" value="Integrase_SAM-like_N"/>
</dbReference>
<dbReference type="Proteomes" id="UP000317171">
    <property type="component" value="Chromosome"/>
</dbReference>
<sequence length="312" mass="35872">MISSQPIRSIELHDAIDSFLRYLQIERNSSDLTLKSYAEDMESLVEYLTEYEESLLPPDRIGISELRRYVAYLHECQYERTTIARRLACLRSFFRYCCREGYTKTNPAKPLRTPRTGRKLPHFLTTDQIGSLLEAPPANSKMGLRDRAILETLYSAGLRVSELVALNLSDWDQDANIIRVLGKGRKERIAPIGSYAAKALKYWLEEREAKPKPHPDSDAIFLNRLKTRITSRSVGRMLEKYLLQTGLDKKTSPHTLRHSFATHLLDGGADLRSVQELLGHKSLTTTQIYTHVSTKRLRETYEKSHPHAQRSK</sequence>
<dbReference type="Pfam" id="PF00589">
    <property type="entry name" value="Phage_integrase"/>
    <property type="match status" value="1"/>
</dbReference>
<feature type="active site" description="O-(3'-phospho-DNA)-tyrosine intermediate" evidence="11">
    <location>
        <position position="289"/>
    </location>
</feature>
<feature type="active site" evidence="11">
    <location>
        <position position="159"/>
    </location>
</feature>
<dbReference type="GO" id="GO:0005737">
    <property type="term" value="C:cytoplasm"/>
    <property type="evidence" value="ECO:0007669"/>
    <property type="project" value="UniProtKB-SubCell"/>
</dbReference>
<feature type="domain" description="Core-binding (CB)" evidence="14">
    <location>
        <begin position="10"/>
        <end position="98"/>
    </location>
</feature>
<evidence type="ECO:0000259" key="14">
    <source>
        <dbReference type="PROSITE" id="PS51900"/>
    </source>
</evidence>
<dbReference type="Gene3D" id="1.10.443.10">
    <property type="entry name" value="Intergrase catalytic core"/>
    <property type="match status" value="1"/>
</dbReference>
<dbReference type="NCBIfam" id="TIGR02224">
    <property type="entry name" value="recomb_XerC"/>
    <property type="match status" value="1"/>
</dbReference>
<evidence type="ECO:0000256" key="6">
    <source>
        <dbReference type="ARBA" id="ARBA00022829"/>
    </source>
</evidence>
<dbReference type="InterPro" id="IPR023009">
    <property type="entry name" value="Tyrosine_recombinase_XerC/XerD"/>
</dbReference>
<dbReference type="PANTHER" id="PTHR30349:SF77">
    <property type="entry name" value="TYROSINE RECOMBINASE XERC"/>
    <property type="match status" value="1"/>
</dbReference>
<dbReference type="CDD" id="cd00798">
    <property type="entry name" value="INT_XerDC_C"/>
    <property type="match status" value="1"/>
</dbReference>
<dbReference type="GO" id="GO:0006313">
    <property type="term" value="P:DNA transposition"/>
    <property type="evidence" value="ECO:0007669"/>
    <property type="project" value="UniProtKB-UniRule"/>
</dbReference>
<dbReference type="PROSITE" id="PS51900">
    <property type="entry name" value="CB"/>
    <property type="match status" value="1"/>
</dbReference>
<dbReference type="Gene3D" id="1.10.150.130">
    <property type="match status" value="1"/>
</dbReference>
<dbReference type="HAMAP" id="MF_01808">
    <property type="entry name" value="Recomb_XerC_XerD"/>
    <property type="match status" value="1"/>
</dbReference>
<keyword evidence="6 11" id="KW-0159">Chromosome partition</keyword>
<dbReference type="NCBIfam" id="NF001399">
    <property type="entry name" value="PRK00283.1"/>
    <property type="match status" value="1"/>
</dbReference>
<dbReference type="EMBL" id="CP036269">
    <property type="protein sequence ID" value="QDT42316.1"/>
    <property type="molecule type" value="Genomic_DNA"/>
</dbReference>
<dbReference type="InterPro" id="IPR011931">
    <property type="entry name" value="Recomb_XerC"/>
</dbReference>